<name>A0ABW1WAX9_9BACL</name>
<keyword evidence="1" id="KW-0472">Membrane</keyword>
<evidence type="ECO:0000313" key="3">
    <source>
        <dbReference type="Proteomes" id="UP001596267"/>
    </source>
</evidence>
<proteinExistence type="predicted"/>
<reference evidence="3" key="1">
    <citation type="journal article" date="2019" name="Int. J. Syst. Evol. Microbiol.">
        <title>The Global Catalogue of Microorganisms (GCM) 10K type strain sequencing project: providing services to taxonomists for standard genome sequencing and annotation.</title>
        <authorList>
            <consortium name="The Broad Institute Genomics Platform"/>
            <consortium name="The Broad Institute Genome Sequencing Center for Infectious Disease"/>
            <person name="Wu L."/>
            <person name="Ma J."/>
        </authorList>
    </citation>
    <scope>NUCLEOTIDE SEQUENCE [LARGE SCALE GENOMIC DNA]</scope>
    <source>
        <strain evidence="3">CCUG 42001</strain>
    </source>
</reference>
<sequence length="106" mass="11541">MSNRLGAAIVVGTITGYLAGIATCQFINKKGSLSSENVLARVKKAVSEQWPINGAWIYLSPQSWSKDDFTHFVYKGGLTSDEDGIIHHFDFVADAHTGSLLELKAQ</sequence>
<dbReference type="Proteomes" id="UP001596267">
    <property type="component" value="Unassembled WGS sequence"/>
</dbReference>
<comment type="caution">
    <text evidence="2">The sequence shown here is derived from an EMBL/GenBank/DDBJ whole genome shotgun (WGS) entry which is preliminary data.</text>
</comment>
<keyword evidence="1" id="KW-0812">Transmembrane</keyword>
<evidence type="ECO:0000313" key="2">
    <source>
        <dbReference type="EMBL" id="MFC6385344.1"/>
    </source>
</evidence>
<feature type="transmembrane region" description="Helical" evidence="1">
    <location>
        <begin position="6"/>
        <end position="27"/>
    </location>
</feature>
<keyword evidence="1" id="KW-1133">Transmembrane helix</keyword>
<protein>
    <recommendedName>
        <fullName evidence="4">PepSY domain-containing protein</fullName>
    </recommendedName>
</protein>
<dbReference type="RefSeq" id="WP_253054342.1">
    <property type="nucleotide sequence ID" value="NZ_JAMXWN010000007.1"/>
</dbReference>
<accession>A0ABW1WAX9</accession>
<organism evidence="2 3">
    <name type="scientific">Sporolactobacillus kofuensis</name>
    <dbReference type="NCBI Taxonomy" id="269672"/>
    <lineage>
        <taxon>Bacteria</taxon>
        <taxon>Bacillati</taxon>
        <taxon>Bacillota</taxon>
        <taxon>Bacilli</taxon>
        <taxon>Bacillales</taxon>
        <taxon>Sporolactobacillaceae</taxon>
        <taxon>Sporolactobacillus</taxon>
    </lineage>
</organism>
<dbReference type="EMBL" id="JBHSTQ010000001">
    <property type="protein sequence ID" value="MFC6385344.1"/>
    <property type="molecule type" value="Genomic_DNA"/>
</dbReference>
<gene>
    <name evidence="2" type="ORF">ACFP7A_01920</name>
</gene>
<keyword evidence="3" id="KW-1185">Reference proteome</keyword>
<evidence type="ECO:0008006" key="4">
    <source>
        <dbReference type="Google" id="ProtNLM"/>
    </source>
</evidence>
<evidence type="ECO:0000256" key="1">
    <source>
        <dbReference type="SAM" id="Phobius"/>
    </source>
</evidence>